<sequence length="135" mass="14705">MAQRPFQTGAAVNLSGGENIKEVVIYTVPAKKRFHVRFLGVNGFGHPNQPLFYAVHVTTGSRMGIYPFAFNGVAEIAEPEFPVRYFGSQAVILYADPGSDLIFTVARKDTTGNVRVFIDLCGILVDVGARNRAGQ</sequence>
<reference evidence="1 2" key="1">
    <citation type="journal article" date="2020" name="ISME J.">
        <title>Enrichment and physiological characterization of a novel comammox Nitrospira indicates ammonium inhibition of complete nitrification.</title>
        <authorList>
            <person name="Sakoula D."/>
            <person name="Koch H."/>
            <person name="Frank J."/>
            <person name="Jetten M.S.M."/>
            <person name="van Kessel M.A.H.J."/>
            <person name="Lucker S."/>
        </authorList>
    </citation>
    <scope>NUCLEOTIDE SEQUENCE [LARGE SCALE GENOMIC DNA]</scope>
    <source>
        <strain evidence="1">Comreactor17</strain>
    </source>
</reference>
<dbReference type="EMBL" id="CP047423">
    <property type="protein sequence ID" value="QPD05477.1"/>
    <property type="molecule type" value="Genomic_DNA"/>
</dbReference>
<accession>A0A7S8IZS5</accession>
<gene>
    <name evidence="1" type="ORF">Nkreftii_003251</name>
</gene>
<protein>
    <submittedName>
        <fullName evidence="1">Uncharacterized protein</fullName>
    </submittedName>
</protein>
<organism evidence="1 2">
    <name type="scientific">Candidatus Nitrospira kreftii</name>
    <dbReference type="NCBI Taxonomy" id="2652173"/>
    <lineage>
        <taxon>Bacteria</taxon>
        <taxon>Pseudomonadati</taxon>
        <taxon>Nitrospirota</taxon>
        <taxon>Nitrospiria</taxon>
        <taxon>Nitrospirales</taxon>
        <taxon>Nitrospiraceae</taxon>
        <taxon>Nitrospira</taxon>
    </lineage>
</organism>
<name>A0A7S8IZS5_9BACT</name>
<proteinExistence type="predicted"/>
<dbReference type="AlphaFoldDB" id="A0A7S8IZS5"/>
<evidence type="ECO:0000313" key="1">
    <source>
        <dbReference type="EMBL" id="QPD05477.1"/>
    </source>
</evidence>
<evidence type="ECO:0000313" key="2">
    <source>
        <dbReference type="Proteomes" id="UP000593737"/>
    </source>
</evidence>
<dbReference type="Proteomes" id="UP000593737">
    <property type="component" value="Chromosome"/>
</dbReference>
<dbReference type="KEGG" id="nkf:Nkreftii_003251"/>